<dbReference type="PANTHER" id="PTHR45965:SF3">
    <property type="entry name" value="INACTIVE RHOMBOID PROTEIN 1"/>
    <property type="match status" value="1"/>
</dbReference>
<evidence type="ECO:0000256" key="1">
    <source>
        <dbReference type="ARBA" id="ARBA00009045"/>
    </source>
</evidence>
<keyword evidence="3" id="KW-1185">Reference proteome</keyword>
<name>A0A914S5I8_PAREQ</name>
<dbReference type="InterPro" id="IPR051512">
    <property type="entry name" value="Inactive_Rhomboid"/>
</dbReference>
<dbReference type="PANTHER" id="PTHR45965">
    <property type="entry name" value="INACTIVE RHOMBOID PROTEIN"/>
    <property type="match status" value="1"/>
</dbReference>
<dbReference type="GO" id="GO:0042058">
    <property type="term" value="P:regulation of epidermal growth factor receptor signaling pathway"/>
    <property type="evidence" value="ECO:0007669"/>
    <property type="project" value="TreeGrafter"/>
</dbReference>
<evidence type="ECO:0000256" key="2">
    <source>
        <dbReference type="SAM" id="SignalP"/>
    </source>
</evidence>
<evidence type="ECO:0000313" key="4">
    <source>
        <dbReference type="WBParaSite" id="PEQ_0001388801-mRNA-1"/>
    </source>
</evidence>
<feature type="signal peptide" evidence="2">
    <location>
        <begin position="1"/>
        <end position="25"/>
    </location>
</feature>
<reference evidence="4" key="1">
    <citation type="submission" date="2022-11" db="UniProtKB">
        <authorList>
            <consortium name="WormBaseParasite"/>
        </authorList>
    </citation>
    <scope>IDENTIFICATION</scope>
</reference>
<accession>A0A914S5I8</accession>
<proteinExistence type="inferred from homology"/>
<comment type="similarity">
    <text evidence="1">Belongs to the peptidase S54 family.</text>
</comment>
<dbReference type="GO" id="GO:0005789">
    <property type="term" value="C:endoplasmic reticulum membrane"/>
    <property type="evidence" value="ECO:0007669"/>
    <property type="project" value="TreeGrafter"/>
</dbReference>
<keyword evidence="2" id="KW-0732">Signal</keyword>
<dbReference type="Proteomes" id="UP000887564">
    <property type="component" value="Unplaced"/>
</dbReference>
<feature type="chain" id="PRO_5038104281" evidence="2">
    <location>
        <begin position="26"/>
        <end position="101"/>
    </location>
</feature>
<dbReference type="WBParaSite" id="PEQ_0001388801-mRNA-1">
    <property type="protein sequence ID" value="PEQ_0001388801-mRNA-1"/>
    <property type="gene ID" value="PEQ_0001388801"/>
</dbReference>
<dbReference type="GO" id="GO:0050708">
    <property type="term" value="P:regulation of protein secretion"/>
    <property type="evidence" value="ECO:0007669"/>
    <property type="project" value="TreeGrafter"/>
</dbReference>
<sequence>MIVIACLMTALGLFVLLLAVFYLRADFDCPFCEYFNCLPFTDHLCDNQGRLELLSAHTSFARFAVTRTSESSFGVTKKAGDFLVRTAQFWGFFSLSESASF</sequence>
<protein>
    <submittedName>
        <fullName evidence="4">Secreted protein</fullName>
    </submittedName>
</protein>
<dbReference type="AlphaFoldDB" id="A0A914S5I8"/>
<organism evidence="3 4">
    <name type="scientific">Parascaris equorum</name>
    <name type="common">Equine roundworm</name>
    <dbReference type="NCBI Taxonomy" id="6256"/>
    <lineage>
        <taxon>Eukaryota</taxon>
        <taxon>Metazoa</taxon>
        <taxon>Ecdysozoa</taxon>
        <taxon>Nematoda</taxon>
        <taxon>Chromadorea</taxon>
        <taxon>Rhabditida</taxon>
        <taxon>Spirurina</taxon>
        <taxon>Ascaridomorpha</taxon>
        <taxon>Ascaridoidea</taxon>
        <taxon>Ascarididae</taxon>
        <taxon>Parascaris</taxon>
    </lineage>
</organism>
<evidence type="ECO:0000313" key="3">
    <source>
        <dbReference type="Proteomes" id="UP000887564"/>
    </source>
</evidence>